<dbReference type="SUPFAM" id="SSF55455">
    <property type="entry name" value="SRF-like"/>
    <property type="match status" value="1"/>
</dbReference>
<evidence type="ECO:0000313" key="1">
    <source>
        <dbReference type="EMBL" id="KAB2607965.1"/>
    </source>
</evidence>
<comment type="caution">
    <text evidence="1">The sequence shown here is derived from an EMBL/GenBank/DDBJ whole genome shotgun (WGS) entry which is preliminary data.</text>
</comment>
<protein>
    <submittedName>
        <fullName evidence="1">Agamous-like MADS-box protein AGL36</fullName>
    </submittedName>
</protein>
<reference evidence="2" key="2">
    <citation type="submission" date="2019-10" db="EMBL/GenBank/DDBJ databases">
        <title>A de novo genome assembly of a pear dwarfing rootstock.</title>
        <authorList>
            <person name="Wang F."/>
            <person name="Wang J."/>
            <person name="Li S."/>
            <person name="Zhang Y."/>
            <person name="Fang M."/>
            <person name="Ma L."/>
            <person name="Zhao Y."/>
            <person name="Jiang S."/>
        </authorList>
    </citation>
    <scope>NUCLEOTIDE SEQUENCE [LARGE SCALE GENOMIC DNA]</scope>
</reference>
<dbReference type="GO" id="GO:0003677">
    <property type="term" value="F:DNA binding"/>
    <property type="evidence" value="ECO:0007669"/>
    <property type="project" value="InterPro"/>
</dbReference>
<dbReference type="AlphaFoldDB" id="A0A5N5FXV0"/>
<dbReference type="OrthoDB" id="976893at2759"/>
<reference evidence="1 2" key="1">
    <citation type="submission" date="2019-09" db="EMBL/GenBank/DDBJ databases">
        <authorList>
            <person name="Ou C."/>
        </authorList>
    </citation>
    <scope>NUCLEOTIDE SEQUENCE [LARGE SCALE GENOMIC DNA]</scope>
    <source>
        <strain evidence="1">S2</strain>
        <tissue evidence="1">Leaf</tissue>
    </source>
</reference>
<gene>
    <name evidence="1" type="ORF">D8674_011133</name>
</gene>
<accession>A0A5N5FXV0</accession>
<dbReference type="Proteomes" id="UP000327157">
    <property type="component" value="Chromosome 14"/>
</dbReference>
<proteinExistence type="predicted"/>
<sequence length="70" mass="8000">MGELTTLCEVNGFAIVYDQDNSESAVWPSPLKVEELIARFFNIPEVERKKKMSHQETYLTERAAKGRPCP</sequence>
<name>A0A5N5FXV0_9ROSA</name>
<dbReference type="GO" id="GO:0046983">
    <property type="term" value="F:protein dimerization activity"/>
    <property type="evidence" value="ECO:0007669"/>
    <property type="project" value="InterPro"/>
</dbReference>
<dbReference type="InterPro" id="IPR036879">
    <property type="entry name" value="TF_MADSbox_sf"/>
</dbReference>
<reference evidence="1 2" key="3">
    <citation type="submission" date="2019-11" db="EMBL/GenBank/DDBJ databases">
        <title>A de novo genome assembly of a pear dwarfing rootstock.</title>
        <authorList>
            <person name="Wang F."/>
            <person name="Wang J."/>
            <person name="Li S."/>
            <person name="Zhang Y."/>
            <person name="Fang M."/>
            <person name="Ma L."/>
            <person name="Zhao Y."/>
            <person name="Jiang S."/>
        </authorList>
    </citation>
    <scope>NUCLEOTIDE SEQUENCE [LARGE SCALE GENOMIC DNA]</scope>
    <source>
        <strain evidence="1">S2</strain>
        <tissue evidence="1">Leaf</tissue>
    </source>
</reference>
<organism evidence="1 2">
    <name type="scientific">Pyrus ussuriensis x Pyrus communis</name>
    <dbReference type="NCBI Taxonomy" id="2448454"/>
    <lineage>
        <taxon>Eukaryota</taxon>
        <taxon>Viridiplantae</taxon>
        <taxon>Streptophyta</taxon>
        <taxon>Embryophyta</taxon>
        <taxon>Tracheophyta</taxon>
        <taxon>Spermatophyta</taxon>
        <taxon>Magnoliopsida</taxon>
        <taxon>eudicotyledons</taxon>
        <taxon>Gunneridae</taxon>
        <taxon>Pentapetalae</taxon>
        <taxon>rosids</taxon>
        <taxon>fabids</taxon>
        <taxon>Rosales</taxon>
        <taxon>Rosaceae</taxon>
        <taxon>Amygdaloideae</taxon>
        <taxon>Maleae</taxon>
        <taxon>Pyrus</taxon>
    </lineage>
</organism>
<keyword evidence="2" id="KW-1185">Reference proteome</keyword>
<evidence type="ECO:0000313" key="2">
    <source>
        <dbReference type="Proteomes" id="UP000327157"/>
    </source>
</evidence>
<dbReference type="EMBL" id="SMOL01000553">
    <property type="protein sequence ID" value="KAB2607965.1"/>
    <property type="molecule type" value="Genomic_DNA"/>
</dbReference>
<dbReference type="Gene3D" id="3.40.1810.10">
    <property type="entry name" value="Transcription factor, MADS-box"/>
    <property type="match status" value="1"/>
</dbReference>